<evidence type="ECO:0000313" key="2">
    <source>
        <dbReference type="EMBL" id="RCG31701.1"/>
    </source>
</evidence>
<feature type="compositionally biased region" description="Basic and acidic residues" evidence="1">
    <location>
        <begin position="17"/>
        <end position="34"/>
    </location>
</feature>
<protein>
    <submittedName>
        <fullName evidence="2">Uncharacterized protein</fullName>
    </submittedName>
</protein>
<evidence type="ECO:0000313" key="3">
    <source>
        <dbReference type="Proteomes" id="UP000253094"/>
    </source>
</evidence>
<reference evidence="2 3" key="1">
    <citation type="submission" date="2018-06" db="EMBL/GenBank/DDBJ databases">
        <title>Sphaerisporangium craniellae sp. nov., isolated from a marine sponge in the South China Sea.</title>
        <authorList>
            <person name="Li L."/>
        </authorList>
    </citation>
    <scope>NUCLEOTIDE SEQUENCE [LARGE SCALE GENOMIC DNA]</scope>
    <source>
        <strain evidence="2 3">CCTCC AA 208026</strain>
    </source>
</reference>
<proteinExistence type="predicted"/>
<sequence>MSDAEQQPGHHGLLHGLAERISEHHERAAHRREEEELAEAADSVGFDLDADLGHPTRHHTAAAYDLDADLGVANESPDRRA</sequence>
<accession>A0A367FN65</accession>
<dbReference type="Proteomes" id="UP000253094">
    <property type="component" value="Unassembled WGS sequence"/>
</dbReference>
<dbReference type="AlphaFoldDB" id="A0A367FN65"/>
<keyword evidence="3" id="KW-1185">Reference proteome</keyword>
<comment type="caution">
    <text evidence="2">The sequence shown here is derived from an EMBL/GenBank/DDBJ whole genome shotgun (WGS) entry which is preliminary data.</text>
</comment>
<feature type="region of interest" description="Disordered" evidence="1">
    <location>
        <begin position="61"/>
        <end position="81"/>
    </location>
</feature>
<dbReference type="EMBL" id="QOIL01000004">
    <property type="protein sequence ID" value="RCG31701.1"/>
    <property type="molecule type" value="Genomic_DNA"/>
</dbReference>
<name>A0A367FN65_9ACTN</name>
<feature type="region of interest" description="Disordered" evidence="1">
    <location>
        <begin position="1"/>
        <end position="42"/>
    </location>
</feature>
<organism evidence="2 3">
    <name type="scientific">Sphaerisporangium album</name>
    <dbReference type="NCBI Taxonomy" id="509200"/>
    <lineage>
        <taxon>Bacteria</taxon>
        <taxon>Bacillati</taxon>
        <taxon>Actinomycetota</taxon>
        <taxon>Actinomycetes</taxon>
        <taxon>Streptosporangiales</taxon>
        <taxon>Streptosporangiaceae</taxon>
        <taxon>Sphaerisporangium</taxon>
    </lineage>
</organism>
<dbReference type="RefSeq" id="WP_114028270.1">
    <property type="nucleotide sequence ID" value="NZ_QOIL01000004.1"/>
</dbReference>
<gene>
    <name evidence="2" type="ORF">DQ384_09145</name>
</gene>
<evidence type="ECO:0000256" key="1">
    <source>
        <dbReference type="SAM" id="MobiDB-lite"/>
    </source>
</evidence>